<protein>
    <recommendedName>
        <fullName evidence="5">Aminopeptidase N</fullName>
        <ecNumber evidence="4">3.4.11.2</ecNumber>
    </recommendedName>
</protein>
<dbReference type="SUPFAM" id="SSF55486">
    <property type="entry name" value="Metalloproteases ('zincins'), catalytic domain"/>
    <property type="match status" value="1"/>
</dbReference>
<evidence type="ECO:0000256" key="5">
    <source>
        <dbReference type="ARBA" id="ARBA00015611"/>
    </source>
</evidence>
<evidence type="ECO:0000256" key="2">
    <source>
        <dbReference type="ARBA" id="ARBA00004496"/>
    </source>
</evidence>
<reference evidence="14 15" key="1">
    <citation type="submission" date="2019-04" db="EMBL/GenBank/DDBJ databases">
        <authorList>
            <person name="Yang Y."/>
            <person name="Wei D."/>
        </authorList>
    </citation>
    <scope>NUCLEOTIDE SEQUENCE [LARGE SCALE GENOMIC DNA]</scope>
    <source>
        <strain evidence="14 15">L-1-4w-11</strain>
    </source>
</reference>
<dbReference type="InterPro" id="IPR042097">
    <property type="entry name" value="Aminopeptidase_N-like_N_sf"/>
</dbReference>
<comment type="catalytic activity">
    <reaction evidence="1">
        <text>Release of an N-terminal amino acid, Xaa-|-Yaa- from a peptide, amide or arylamide. Xaa is preferably Ala, but may be most amino acids including Pro (slow action). When a terminal hydrophobic residue is followed by a prolyl residue, the two may be released as an intact Xaa-Pro dipeptide.</text>
        <dbReference type="EC" id="3.4.11.2"/>
    </reaction>
</comment>
<dbReference type="InterPro" id="IPR027268">
    <property type="entry name" value="Peptidase_M4/M1_CTD_sf"/>
</dbReference>
<dbReference type="EMBL" id="SWKR01000002">
    <property type="protein sequence ID" value="TKD52149.1"/>
    <property type="molecule type" value="Genomic_DNA"/>
</dbReference>
<dbReference type="InterPro" id="IPR001930">
    <property type="entry name" value="Peptidase_M1"/>
</dbReference>
<evidence type="ECO:0000256" key="11">
    <source>
        <dbReference type="ARBA" id="ARBA00023049"/>
    </source>
</evidence>
<dbReference type="InterPro" id="IPR014782">
    <property type="entry name" value="Peptidase_M1_dom"/>
</dbReference>
<feature type="binding site" evidence="12">
    <location>
        <position position="349"/>
    </location>
    <ligand>
        <name>Zn(2+)</name>
        <dbReference type="ChEBI" id="CHEBI:29105"/>
        <note>catalytic</note>
    </ligand>
</feature>
<evidence type="ECO:0000256" key="10">
    <source>
        <dbReference type="ARBA" id="ARBA00022833"/>
    </source>
</evidence>
<evidence type="ECO:0000256" key="4">
    <source>
        <dbReference type="ARBA" id="ARBA00012564"/>
    </source>
</evidence>
<dbReference type="GO" id="GO:0008237">
    <property type="term" value="F:metallopeptidase activity"/>
    <property type="evidence" value="ECO:0007669"/>
    <property type="project" value="UniProtKB-KW"/>
</dbReference>
<evidence type="ECO:0000256" key="3">
    <source>
        <dbReference type="ARBA" id="ARBA00010136"/>
    </source>
</evidence>
<dbReference type="CDD" id="cd09603">
    <property type="entry name" value="M1_APN_like"/>
    <property type="match status" value="1"/>
</dbReference>
<evidence type="ECO:0000256" key="7">
    <source>
        <dbReference type="ARBA" id="ARBA00022670"/>
    </source>
</evidence>
<keyword evidence="6" id="KW-0963">Cytoplasm</keyword>
<dbReference type="GO" id="GO:0006508">
    <property type="term" value="P:proteolysis"/>
    <property type="evidence" value="ECO:0007669"/>
    <property type="project" value="UniProtKB-KW"/>
</dbReference>
<dbReference type="Proteomes" id="UP000309138">
    <property type="component" value="Unassembled WGS sequence"/>
</dbReference>
<evidence type="ECO:0000256" key="9">
    <source>
        <dbReference type="ARBA" id="ARBA00022801"/>
    </source>
</evidence>
<comment type="subcellular location">
    <subcellularLocation>
        <location evidence="2">Cytoplasm</location>
    </subcellularLocation>
</comment>
<feature type="binding site" evidence="12">
    <location>
        <position position="345"/>
    </location>
    <ligand>
        <name>Zn(2+)</name>
        <dbReference type="ChEBI" id="CHEBI:29105"/>
        <note>catalytic</note>
    </ligand>
</feature>
<dbReference type="OrthoDB" id="100605at2"/>
<dbReference type="EC" id="3.4.11.2" evidence="4"/>
<dbReference type="Gene3D" id="1.10.390.10">
    <property type="entry name" value="Neutral Protease Domain 2"/>
    <property type="match status" value="1"/>
</dbReference>
<evidence type="ECO:0000256" key="12">
    <source>
        <dbReference type="PIRSR" id="PIRSR634015-3"/>
    </source>
</evidence>
<evidence type="ECO:0000256" key="8">
    <source>
        <dbReference type="ARBA" id="ARBA00022723"/>
    </source>
</evidence>
<comment type="cofactor">
    <cofactor evidence="12">
        <name>Zn(2+)</name>
        <dbReference type="ChEBI" id="CHEBI:29105"/>
    </cofactor>
    <text evidence="12">Binds 1 zinc ion per subunit.</text>
</comment>
<evidence type="ECO:0000259" key="13">
    <source>
        <dbReference type="Pfam" id="PF01433"/>
    </source>
</evidence>
<evidence type="ECO:0000256" key="6">
    <source>
        <dbReference type="ARBA" id="ARBA00022490"/>
    </source>
</evidence>
<dbReference type="Pfam" id="PF01433">
    <property type="entry name" value="Peptidase_M1"/>
    <property type="match status" value="1"/>
</dbReference>
<keyword evidence="11" id="KW-0482">Metalloprotease</keyword>
<sequence length="578" mass="63724">MARDGQRLCSLYGGRAQGINRLLAAGLAAFALAAAAPDPGKPPLTGRTPLTGAAVAPEQAAVTFETADLAFELFPDREQIEAQATLVFAAKAPVARLVLDLDRNLPVRAVTIDGTALSAGSWRNPDGRLVIDLPRPLRAGEQVTARLAYGGTPHVAVRAPWDGGFVWAKTDSGKPWIATAVQGEGCDLFWPCVDYPTYEPKRVDLHITVPAGLSAPSNGKLLGVDRLPDGRSRWNWSIANPNTYAIALTVGPYRELKAVHRSRFGNDIPMHFWYLEGNDAKARRLFTEFAPIVDWFERTIGPYPFANEKMGVVETPHLGMEHQTINAYGNEYKQGPEGFDWLLHHEFAHEWFGNQMSVFNWDDFWLHEGYGQYMQPLYGRSREGDGRYLAMMFAERSRFANNHPIVSGRARAANLVSDDATGPGGDIYFKAGWMLHTLRGLVGDDAFAEITRRAVYGRPDPKPGNFAPRFTSTAEYRQIADQVSGRELGWFFDAYLGNAALPELIERRRGDTLSLEWRVGGGAAFPMPLEVSVDGRIERVAMTGGRGSLRVPAGAEVVVDPMARVLRRLPGERPARAR</sequence>
<dbReference type="PRINTS" id="PR00756">
    <property type="entry name" value="ALADIPTASE"/>
</dbReference>
<keyword evidence="10 12" id="KW-0862">Zinc</keyword>
<keyword evidence="7" id="KW-0645">Protease</keyword>
<dbReference type="PANTHER" id="PTHR45726">
    <property type="entry name" value="LEUKOTRIENE A-4 HYDROLASE"/>
    <property type="match status" value="1"/>
</dbReference>
<dbReference type="SUPFAM" id="SSF63737">
    <property type="entry name" value="Leukotriene A4 hydrolase N-terminal domain"/>
    <property type="match status" value="1"/>
</dbReference>
<feature type="domain" description="Peptidase M1 membrane alanine aminopeptidase" evidence="13">
    <location>
        <begin position="342"/>
        <end position="450"/>
    </location>
</feature>
<comment type="caution">
    <text evidence="14">The sequence shown here is derived from an EMBL/GenBank/DDBJ whole genome shotgun (WGS) entry which is preliminary data.</text>
</comment>
<dbReference type="PANTHER" id="PTHR45726:SF3">
    <property type="entry name" value="LEUKOTRIENE A-4 HYDROLASE"/>
    <property type="match status" value="1"/>
</dbReference>
<dbReference type="Gene3D" id="2.60.40.1730">
    <property type="entry name" value="tricorn interacting facor f3 domain"/>
    <property type="match status" value="1"/>
</dbReference>
<comment type="similarity">
    <text evidence="3">Belongs to the peptidase M1 family.</text>
</comment>
<dbReference type="GO" id="GO:0016285">
    <property type="term" value="F:alanyl aminopeptidase activity"/>
    <property type="evidence" value="ECO:0007669"/>
    <property type="project" value="UniProtKB-EC"/>
</dbReference>
<evidence type="ECO:0000256" key="1">
    <source>
        <dbReference type="ARBA" id="ARBA00000098"/>
    </source>
</evidence>
<accession>A0A4U1L5F2</accession>
<dbReference type="GO" id="GO:0005737">
    <property type="term" value="C:cytoplasm"/>
    <property type="evidence" value="ECO:0007669"/>
    <property type="project" value="UniProtKB-SubCell"/>
</dbReference>
<name>A0A4U1L5F2_9SPHN</name>
<keyword evidence="15" id="KW-1185">Reference proteome</keyword>
<evidence type="ECO:0000313" key="15">
    <source>
        <dbReference type="Proteomes" id="UP000309138"/>
    </source>
</evidence>
<organism evidence="14 15">
    <name type="scientific">Sphingomonas baiyangensis</name>
    <dbReference type="NCBI Taxonomy" id="2572576"/>
    <lineage>
        <taxon>Bacteria</taxon>
        <taxon>Pseudomonadati</taxon>
        <taxon>Pseudomonadota</taxon>
        <taxon>Alphaproteobacteria</taxon>
        <taxon>Sphingomonadales</taxon>
        <taxon>Sphingomonadaceae</taxon>
        <taxon>Sphingomonas</taxon>
    </lineage>
</organism>
<keyword evidence="9" id="KW-0378">Hydrolase</keyword>
<keyword evidence="8 12" id="KW-0479">Metal-binding</keyword>
<evidence type="ECO:0000313" key="14">
    <source>
        <dbReference type="EMBL" id="TKD52149.1"/>
    </source>
</evidence>
<gene>
    <name evidence="14" type="ORF">FBR43_06935</name>
</gene>
<dbReference type="GO" id="GO:0008270">
    <property type="term" value="F:zinc ion binding"/>
    <property type="evidence" value="ECO:0007669"/>
    <property type="project" value="InterPro"/>
</dbReference>
<dbReference type="InterPro" id="IPR034015">
    <property type="entry name" value="M1_LTA4H"/>
</dbReference>
<feature type="binding site" evidence="12">
    <location>
        <position position="368"/>
    </location>
    <ligand>
        <name>Zn(2+)</name>
        <dbReference type="ChEBI" id="CHEBI:29105"/>
        <note>catalytic</note>
    </ligand>
</feature>
<proteinExistence type="inferred from homology"/>
<dbReference type="AlphaFoldDB" id="A0A4U1L5F2"/>